<sequence>MSGAPSSSRRPQFVVRLPSRSSTQNTSSSSSYRLSREDTLALPFKLGRGCLTMVQSAWTREMDALLTLELEDGESLKDYATRFWETYNDIDNCSEDVAVRTFKSGLPLGTGLRQSLTKCPATTLRKLMDRIEQFIKTVFKEPIYKVMNKIKGKPYFVWPPKLLDDPTLRDQKLQCSYHQDEGHLTENCYTHLEQLASAGHLNQYIDTSLSGKRESSTVDWRLSNPSVASAGVLNVIHNPLCSSILPSSYRSEIQKVAHLRRSFAINDLAHPTPSRSLHENSREQAISFSNSDLRDVQLPHNDPLVVTLKIGNFDVRLVINQGSFAKVMYRDLYEKLNLGESDLTNFASLVFCFLGESIVPQGKTPLPILAGPVNLQTEFIVVRASSPYNAIMGRDWLYRMKAIPSTLHQKLRFPTNERRQPLDPEEGEIVPERTPEKVFFDVSNPEPYFSLGSNLSFWDRENMVRLLVENWDVFAWSVYEVPRVSPNLACHALNIIPNHKLVAQKRRKLAPERASIVLEEVERLLTAGAVREVQYPIWLSNMAVVKKKNGKWRMCVDFTDLNRACPKDSYPLPRIDQSVDSTSGHDRLSFLDAFQGVRTTTFNPMQRPKHDSQNGDFHCFQNGVVT</sequence>
<dbReference type="SUPFAM" id="SSF50630">
    <property type="entry name" value="Acid proteases"/>
    <property type="match status" value="1"/>
</dbReference>
<organism evidence="2">
    <name type="scientific">Fagus sylvatica</name>
    <name type="common">Beechnut</name>
    <dbReference type="NCBI Taxonomy" id="28930"/>
    <lineage>
        <taxon>Eukaryota</taxon>
        <taxon>Viridiplantae</taxon>
        <taxon>Streptophyta</taxon>
        <taxon>Embryophyta</taxon>
        <taxon>Tracheophyta</taxon>
        <taxon>Spermatophyta</taxon>
        <taxon>Magnoliopsida</taxon>
        <taxon>eudicotyledons</taxon>
        <taxon>Gunneridae</taxon>
        <taxon>Pentapetalae</taxon>
        <taxon>rosids</taxon>
        <taxon>fabids</taxon>
        <taxon>Fagales</taxon>
        <taxon>Fagaceae</taxon>
        <taxon>Fagus</taxon>
    </lineage>
</organism>
<dbReference type="PANTHER" id="PTHR33240:SF8">
    <property type="entry name" value="OS03G0439900 PROTEIN"/>
    <property type="match status" value="1"/>
</dbReference>
<dbReference type="PANTHER" id="PTHR33240">
    <property type="entry name" value="OS08G0508500 PROTEIN"/>
    <property type="match status" value="1"/>
</dbReference>
<reference evidence="2" key="1">
    <citation type="submission" date="2018-02" db="EMBL/GenBank/DDBJ databases">
        <authorList>
            <person name="Cohen D.B."/>
            <person name="Kent A.D."/>
        </authorList>
    </citation>
    <scope>NUCLEOTIDE SEQUENCE</scope>
</reference>
<evidence type="ECO:0008006" key="3">
    <source>
        <dbReference type="Google" id="ProtNLM"/>
    </source>
</evidence>
<protein>
    <recommendedName>
        <fullName evidence="3">Retrotransposon gag domain-containing protein</fullName>
    </recommendedName>
</protein>
<accession>A0A2N9I974</accession>
<dbReference type="CDD" id="cd00303">
    <property type="entry name" value="retropepsin_like"/>
    <property type="match status" value="1"/>
</dbReference>
<evidence type="ECO:0000256" key="1">
    <source>
        <dbReference type="SAM" id="MobiDB-lite"/>
    </source>
</evidence>
<dbReference type="AlphaFoldDB" id="A0A2N9I974"/>
<feature type="compositionally biased region" description="Polar residues" evidence="1">
    <location>
        <begin position="1"/>
        <end position="10"/>
    </location>
</feature>
<name>A0A2N9I974_FAGSY</name>
<dbReference type="InterPro" id="IPR021109">
    <property type="entry name" value="Peptidase_aspartic_dom_sf"/>
</dbReference>
<feature type="compositionally biased region" description="Low complexity" evidence="1">
    <location>
        <begin position="19"/>
        <end position="33"/>
    </location>
</feature>
<feature type="region of interest" description="Disordered" evidence="1">
    <location>
        <begin position="1"/>
        <end position="34"/>
    </location>
</feature>
<gene>
    <name evidence="2" type="ORF">FSB_LOCUS48283</name>
</gene>
<dbReference type="EMBL" id="OIVN01005002">
    <property type="protein sequence ID" value="SPD20401.1"/>
    <property type="molecule type" value="Genomic_DNA"/>
</dbReference>
<dbReference type="Gene3D" id="2.40.70.10">
    <property type="entry name" value="Acid Proteases"/>
    <property type="match status" value="1"/>
</dbReference>
<proteinExistence type="predicted"/>
<dbReference type="SUPFAM" id="SSF56672">
    <property type="entry name" value="DNA/RNA polymerases"/>
    <property type="match status" value="1"/>
</dbReference>
<dbReference type="Gene3D" id="3.10.10.10">
    <property type="entry name" value="HIV Type 1 Reverse Transcriptase, subunit A, domain 1"/>
    <property type="match status" value="1"/>
</dbReference>
<dbReference type="InterPro" id="IPR043502">
    <property type="entry name" value="DNA/RNA_pol_sf"/>
</dbReference>
<evidence type="ECO:0000313" key="2">
    <source>
        <dbReference type="EMBL" id="SPD20401.1"/>
    </source>
</evidence>